<accession>A0A1R2C838</accession>
<evidence type="ECO:0000256" key="1">
    <source>
        <dbReference type="SAM" id="MobiDB-lite"/>
    </source>
</evidence>
<comment type="caution">
    <text evidence="3">The sequence shown here is derived from an EMBL/GenBank/DDBJ whole genome shotgun (WGS) entry which is preliminary data.</text>
</comment>
<keyword evidence="2" id="KW-0472">Membrane</keyword>
<proteinExistence type="predicted"/>
<evidence type="ECO:0000313" key="3">
    <source>
        <dbReference type="EMBL" id="OMJ85105.1"/>
    </source>
</evidence>
<keyword evidence="2" id="KW-0812">Transmembrane</keyword>
<feature type="transmembrane region" description="Helical" evidence="2">
    <location>
        <begin position="20"/>
        <end position="50"/>
    </location>
</feature>
<reference evidence="3 4" key="1">
    <citation type="submission" date="2016-11" db="EMBL/GenBank/DDBJ databases">
        <title>The macronuclear genome of Stentor coeruleus: a giant cell with tiny introns.</title>
        <authorList>
            <person name="Slabodnick M."/>
            <person name="Ruby J.G."/>
            <person name="Reiff S.B."/>
            <person name="Swart E.C."/>
            <person name="Gosai S."/>
            <person name="Prabakaran S."/>
            <person name="Witkowska E."/>
            <person name="Larue G.E."/>
            <person name="Fisher S."/>
            <person name="Freeman R.M."/>
            <person name="Gunawardena J."/>
            <person name="Chu W."/>
            <person name="Stover N.A."/>
            <person name="Gregory B.D."/>
            <person name="Nowacki M."/>
            <person name="Derisi J."/>
            <person name="Roy S.W."/>
            <person name="Marshall W.F."/>
            <person name="Sood P."/>
        </authorList>
    </citation>
    <scope>NUCLEOTIDE SEQUENCE [LARGE SCALE GENOMIC DNA]</scope>
    <source>
        <strain evidence="3">WM001</strain>
    </source>
</reference>
<organism evidence="3 4">
    <name type="scientific">Stentor coeruleus</name>
    <dbReference type="NCBI Taxonomy" id="5963"/>
    <lineage>
        <taxon>Eukaryota</taxon>
        <taxon>Sar</taxon>
        <taxon>Alveolata</taxon>
        <taxon>Ciliophora</taxon>
        <taxon>Postciliodesmatophora</taxon>
        <taxon>Heterotrichea</taxon>
        <taxon>Heterotrichida</taxon>
        <taxon>Stentoridae</taxon>
        <taxon>Stentor</taxon>
    </lineage>
</organism>
<evidence type="ECO:0000313" key="4">
    <source>
        <dbReference type="Proteomes" id="UP000187209"/>
    </source>
</evidence>
<sequence length="141" mass="15348">MSSDHMLDSALRLSFGPGDAFLIFIIFGVIVILIPITCCIIAACGAKAVLKSDSAKKNIHDHVDPLLAKASEIGHHNETYYPPQNQAYMGYPPNVNYSNYPQPPMNQAPNYQGGAYYPPPPPQGMQYGYPEVSAPPPLSNK</sequence>
<dbReference type="AlphaFoldDB" id="A0A1R2C838"/>
<keyword evidence="4" id="KW-1185">Reference proteome</keyword>
<evidence type="ECO:0000256" key="2">
    <source>
        <dbReference type="SAM" id="Phobius"/>
    </source>
</evidence>
<feature type="region of interest" description="Disordered" evidence="1">
    <location>
        <begin position="100"/>
        <end position="141"/>
    </location>
</feature>
<keyword evidence="2" id="KW-1133">Transmembrane helix</keyword>
<gene>
    <name evidence="3" type="ORF">SteCoe_13629</name>
</gene>
<name>A0A1R2C838_9CILI</name>
<protein>
    <submittedName>
        <fullName evidence="3">Uncharacterized protein</fullName>
    </submittedName>
</protein>
<dbReference type="EMBL" id="MPUH01000247">
    <property type="protein sequence ID" value="OMJ85105.1"/>
    <property type="molecule type" value="Genomic_DNA"/>
</dbReference>
<dbReference type="Proteomes" id="UP000187209">
    <property type="component" value="Unassembled WGS sequence"/>
</dbReference>